<dbReference type="PROSITE" id="PS00171">
    <property type="entry name" value="TIM_1"/>
    <property type="match status" value="1"/>
</dbReference>
<feature type="active site" description="Proton acceptor" evidence="7">
    <location>
        <position position="168"/>
    </location>
</feature>
<feature type="binding site" evidence="7">
    <location>
        <begin position="235"/>
        <end position="236"/>
    </location>
    <ligand>
        <name>substrate</name>
    </ligand>
</feature>
<dbReference type="InterPro" id="IPR000652">
    <property type="entry name" value="Triosephosphate_isomerase"/>
</dbReference>
<dbReference type="GO" id="GO:0006096">
    <property type="term" value="P:glycolytic process"/>
    <property type="evidence" value="ECO:0007669"/>
    <property type="project" value="UniProtKB-UniRule"/>
</dbReference>
<dbReference type="InterPro" id="IPR022896">
    <property type="entry name" value="TrioseP_Isoase_bac/euk"/>
</dbReference>
<evidence type="ECO:0000256" key="5">
    <source>
        <dbReference type="ARBA" id="ARBA00023152"/>
    </source>
</evidence>
<evidence type="ECO:0000256" key="8">
    <source>
        <dbReference type="RuleBase" id="RU363013"/>
    </source>
</evidence>
<reference evidence="9 10" key="1">
    <citation type="journal article" date="2016" name="Nat. Commun.">
        <title>Thousands of microbial genomes shed light on interconnected biogeochemical processes in an aquifer system.</title>
        <authorList>
            <person name="Anantharaman K."/>
            <person name="Brown C.T."/>
            <person name="Hug L.A."/>
            <person name="Sharon I."/>
            <person name="Castelle C.J."/>
            <person name="Probst A.J."/>
            <person name="Thomas B.C."/>
            <person name="Singh A."/>
            <person name="Wilkins M.J."/>
            <person name="Karaoz U."/>
            <person name="Brodie E.L."/>
            <person name="Williams K.H."/>
            <person name="Hubbard S.S."/>
            <person name="Banfield J.F."/>
        </authorList>
    </citation>
    <scope>NUCLEOTIDE SEQUENCE [LARGE SCALE GENOMIC DNA]</scope>
</reference>
<evidence type="ECO:0000256" key="3">
    <source>
        <dbReference type="ARBA" id="ARBA00022432"/>
    </source>
</evidence>
<keyword evidence="3 7" id="KW-0312">Gluconeogenesis</keyword>
<dbReference type="UniPathway" id="UPA00109">
    <property type="reaction ID" value="UER00189"/>
</dbReference>
<feature type="binding site" evidence="7">
    <location>
        <position position="174"/>
    </location>
    <ligand>
        <name>substrate</name>
    </ligand>
</feature>
<dbReference type="HAMAP" id="MF_00147_B">
    <property type="entry name" value="TIM_B"/>
    <property type="match status" value="1"/>
</dbReference>
<dbReference type="GO" id="GO:0006094">
    <property type="term" value="P:gluconeogenesis"/>
    <property type="evidence" value="ECO:0007669"/>
    <property type="project" value="UniProtKB-UniRule"/>
</dbReference>
<dbReference type="PANTHER" id="PTHR21139">
    <property type="entry name" value="TRIOSEPHOSPHATE ISOMERASE"/>
    <property type="match status" value="1"/>
</dbReference>
<dbReference type="NCBIfam" id="TIGR00419">
    <property type="entry name" value="tim"/>
    <property type="match status" value="1"/>
</dbReference>
<dbReference type="CDD" id="cd00311">
    <property type="entry name" value="TIM"/>
    <property type="match status" value="1"/>
</dbReference>
<dbReference type="AlphaFoldDB" id="A0A1F5YZA9"/>
<evidence type="ECO:0000256" key="7">
    <source>
        <dbReference type="HAMAP-Rule" id="MF_00147"/>
    </source>
</evidence>
<feature type="binding site" evidence="7">
    <location>
        <position position="214"/>
    </location>
    <ligand>
        <name>substrate</name>
    </ligand>
</feature>
<dbReference type="InterPro" id="IPR020861">
    <property type="entry name" value="Triosephosphate_isomerase_AS"/>
</dbReference>
<evidence type="ECO:0000313" key="10">
    <source>
        <dbReference type="Proteomes" id="UP000179129"/>
    </source>
</evidence>
<evidence type="ECO:0000256" key="6">
    <source>
        <dbReference type="ARBA" id="ARBA00023235"/>
    </source>
</evidence>
<dbReference type="InterPro" id="IPR035990">
    <property type="entry name" value="TIM_sf"/>
</dbReference>
<dbReference type="FunFam" id="3.20.20.70:FF:000016">
    <property type="entry name" value="Triosephosphate isomerase"/>
    <property type="match status" value="1"/>
</dbReference>
<name>A0A1F5YZA9_9BACT</name>
<dbReference type="STRING" id="1817867.A3F83_09805"/>
<keyword evidence="4 7" id="KW-0963">Cytoplasm</keyword>
<feature type="binding site" evidence="7">
    <location>
        <begin position="9"/>
        <end position="11"/>
    </location>
    <ligand>
        <name>substrate</name>
    </ligand>
</feature>
<organism evidence="9 10">
    <name type="scientific">Candidatus Glassbacteria bacterium RIFCSPLOWO2_12_FULL_58_11</name>
    <dbReference type="NCBI Taxonomy" id="1817867"/>
    <lineage>
        <taxon>Bacteria</taxon>
        <taxon>Candidatus Glassiibacteriota</taxon>
    </lineage>
</organism>
<sequence length="252" mass="27608">MREKIIAANWKMNHLAEDLKKFFTELLAGYKAREEVSVVIAPASPYLARAAEMADGAERVFIAAQNMYCEKSGAFTGEISPSMVKDCGCRYVILGHSERRHIFGETDELIARKVKIALNYRLNPILCIGELLEEREDGKTEEVVSSQLNAVLPQLSPEEMLSVVVAYEPVWAIGTGRTATVEQAEEVHHLVRGIIGGAFGDEVAQRVTIQYGGSVKPENIDQLMAAPDIDGALVGGASLAAESFLRLINFKQ</sequence>
<dbReference type="Gene3D" id="3.20.20.70">
    <property type="entry name" value="Aldolase class I"/>
    <property type="match status" value="1"/>
</dbReference>
<dbReference type="Proteomes" id="UP000179129">
    <property type="component" value="Unassembled WGS sequence"/>
</dbReference>
<dbReference type="GO" id="GO:0046166">
    <property type="term" value="P:glyceraldehyde-3-phosphate biosynthetic process"/>
    <property type="evidence" value="ECO:0007669"/>
    <property type="project" value="TreeGrafter"/>
</dbReference>
<proteinExistence type="inferred from homology"/>
<comment type="pathway">
    <text evidence="7 8">Carbohydrate biosynthesis; gluconeogenesis.</text>
</comment>
<dbReference type="EMBL" id="MFIX01000046">
    <property type="protein sequence ID" value="OGG05476.1"/>
    <property type="molecule type" value="Genomic_DNA"/>
</dbReference>
<dbReference type="GO" id="GO:0005829">
    <property type="term" value="C:cytosol"/>
    <property type="evidence" value="ECO:0007669"/>
    <property type="project" value="TreeGrafter"/>
</dbReference>
<keyword evidence="5 7" id="KW-0324">Glycolysis</keyword>
<evidence type="ECO:0000256" key="2">
    <source>
        <dbReference type="ARBA" id="ARBA00007422"/>
    </source>
</evidence>
<accession>A0A1F5YZA9</accession>
<evidence type="ECO:0000256" key="4">
    <source>
        <dbReference type="ARBA" id="ARBA00022490"/>
    </source>
</evidence>
<comment type="subunit">
    <text evidence="7 8">Homodimer.</text>
</comment>
<feature type="active site" description="Electrophile" evidence="7">
    <location>
        <position position="96"/>
    </location>
</feature>
<keyword evidence="6 7" id="KW-0413">Isomerase</keyword>
<dbReference type="EC" id="5.3.1.1" evidence="7 8"/>
<comment type="pathway">
    <text evidence="1 7 8">Carbohydrate degradation; glycolysis; D-glyceraldehyde 3-phosphate from glycerone phosphate: step 1/1.</text>
</comment>
<gene>
    <name evidence="7" type="primary">tpiA</name>
    <name evidence="9" type="ORF">A3F83_09805</name>
</gene>
<dbReference type="InterPro" id="IPR013785">
    <property type="entry name" value="Aldolase_TIM"/>
</dbReference>
<dbReference type="GO" id="GO:0019563">
    <property type="term" value="P:glycerol catabolic process"/>
    <property type="evidence" value="ECO:0007669"/>
    <property type="project" value="TreeGrafter"/>
</dbReference>
<evidence type="ECO:0000313" key="9">
    <source>
        <dbReference type="EMBL" id="OGG05476.1"/>
    </source>
</evidence>
<evidence type="ECO:0000256" key="1">
    <source>
        <dbReference type="ARBA" id="ARBA00004680"/>
    </source>
</evidence>
<dbReference type="Pfam" id="PF00121">
    <property type="entry name" value="TIM"/>
    <property type="match status" value="1"/>
</dbReference>
<comment type="caution">
    <text evidence="9">The sequence shown here is derived from an EMBL/GenBank/DDBJ whole genome shotgun (WGS) entry which is preliminary data.</text>
</comment>
<protein>
    <recommendedName>
        <fullName evidence="7 8">Triosephosphate isomerase</fullName>
        <shortName evidence="7">TIM</shortName>
        <shortName evidence="7">TPI</shortName>
        <ecNumber evidence="7 8">5.3.1.1</ecNumber>
    </recommendedName>
    <alternativeName>
        <fullName evidence="7">Triose-phosphate isomerase</fullName>
    </alternativeName>
</protein>
<dbReference type="PANTHER" id="PTHR21139:SF42">
    <property type="entry name" value="TRIOSEPHOSPHATE ISOMERASE"/>
    <property type="match status" value="1"/>
</dbReference>
<dbReference type="SUPFAM" id="SSF51351">
    <property type="entry name" value="Triosephosphate isomerase (TIM)"/>
    <property type="match status" value="1"/>
</dbReference>
<comment type="subcellular location">
    <subcellularLocation>
        <location evidence="7 8">Cytoplasm</location>
    </subcellularLocation>
</comment>
<comment type="catalytic activity">
    <reaction evidence="7 8">
        <text>D-glyceraldehyde 3-phosphate = dihydroxyacetone phosphate</text>
        <dbReference type="Rhea" id="RHEA:18585"/>
        <dbReference type="ChEBI" id="CHEBI:57642"/>
        <dbReference type="ChEBI" id="CHEBI:59776"/>
        <dbReference type="EC" id="5.3.1.1"/>
    </reaction>
</comment>
<dbReference type="UniPathway" id="UPA00138"/>
<comment type="function">
    <text evidence="7">Involved in the gluconeogenesis. Catalyzes stereospecifically the conversion of dihydroxyacetone phosphate (DHAP) to D-glyceraldehyde-3-phosphate (G3P).</text>
</comment>
<comment type="similarity">
    <text evidence="2 7 8">Belongs to the triosephosphate isomerase family.</text>
</comment>
<dbReference type="GO" id="GO:0004807">
    <property type="term" value="F:triose-phosphate isomerase activity"/>
    <property type="evidence" value="ECO:0007669"/>
    <property type="project" value="UniProtKB-UniRule"/>
</dbReference>
<dbReference type="PROSITE" id="PS51440">
    <property type="entry name" value="TIM_2"/>
    <property type="match status" value="1"/>
</dbReference>